<name>W8UAY9_PEPAC</name>
<dbReference type="PANTHER" id="PTHR48084">
    <property type="entry name" value="2-OXOGLUTARATE OXIDOREDUCTASE SUBUNIT KORB-RELATED"/>
    <property type="match status" value="1"/>
</dbReference>
<feature type="domain" description="Thiamine pyrophosphate enzyme TPP-binding" evidence="2">
    <location>
        <begin position="56"/>
        <end position="157"/>
    </location>
</feature>
<geneLocation type="plasmid" evidence="3 4">
    <name>EAL2_808p</name>
</geneLocation>
<reference evidence="3 4" key="1">
    <citation type="journal article" date="2014" name="Genome Announc.">
        <title>Complete Genome Sequence of Amino Acid-Utilizing Eubacterium acidaminophilum al-2 (DSM 3953).</title>
        <authorList>
            <person name="Poehlein A."/>
            <person name="Andreesen J.R."/>
            <person name="Daniel R."/>
        </authorList>
    </citation>
    <scope>NUCLEOTIDE SEQUENCE [LARGE SCALE GENOMIC DNA]</scope>
    <source>
        <strain evidence="3 4">DSM 3953</strain>
        <plasmid evidence="4">Plasmid EAL2_808p</plasmid>
    </source>
</reference>
<keyword evidence="3" id="KW-0614">Plasmid</keyword>
<sequence>MNENKVVDAKIFDSVETAWCPGCGNFAIQAALKQALAELELLPHEVVITSGIGQAAKMPHYVRTNGFNGLHGRALPPAFGIHVANKNLKVIVSTGDGDTFGEGGNHVIHNMRRNIDIAHFVHDNQIYGLTKGQASPTTATGHKTSVQVDGVINKPLNPGVCQLSCHKLSKYVFAKKAFLLPRF</sequence>
<dbReference type="PATRIC" id="fig|1286171.3.peg.2633"/>
<dbReference type="EMBL" id="CP007453">
    <property type="protein sequence ID" value="AHM57956.1"/>
    <property type="molecule type" value="Genomic_DNA"/>
</dbReference>
<gene>
    <name evidence="3" type="primary">korB</name>
    <name evidence="3" type="ORF">EAL2_808p04530</name>
</gene>
<evidence type="ECO:0000313" key="4">
    <source>
        <dbReference type="Proteomes" id="UP000019591"/>
    </source>
</evidence>
<dbReference type="InterPro" id="IPR051457">
    <property type="entry name" value="2-oxoacid:Fd_oxidoreductase"/>
</dbReference>
<dbReference type="PANTHER" id="PTHR48084:SF4">
    <property type="entry name" value="2-OXOGLUTARATE OXIDOREDUCTASE SUBUNIT KORB"/>
    <property type="match status" value="1"/>
</dbReference>
<dbReference type="OrthoDB" id="9775140at2"/>
<dbReference type="Proteomes" id="UP000019591">
    <property type="component" value="Plasmid EAL2_808p"/>
</dbReference>
<dbReference type="AlphaFoldDB" id="W8UAY9"/>
<dbReference type="EC" id="1.2.7.3" evidence="3"/>
<dbReference type="Gene3D" id="3.40.50.970">
    <property type="match status" value="1"/>
</dbReference>
<dbReference type="SUPFAM" id="SSF52518">
    <property type="entry name" value="Thiamin diphosphate-binding fold (THDP-binding)"/>
    <property type="match status" value="1"/>
</dbReference>
<dbReference type="GO" id="GO:0030976">
    <property type="term" value="F:thiamine pyrophosphate binding"/>
    <property type="evidence" value="ECO:0007669"/>
    <property type="project" value="InterPro"/>
</dbReference>
<dbReference type="GO" id="GO:0047553">
    <property type="term" value="F:2-oxoglutarate synthase activity"/>
    <property type="evidence" value="ECO:0007669"/>
    <property type="project" value="UniProtKB-EC"/>
</dbReference>
<dbReference type="Pfam" id="PF02775">
    <property type="entry name" value="TPP_enzyme_C"/>
    <property type="match status" value="1"/>
</dbReference>
<evidence type="ECO:0000256" key="1">
    <source>
        <dbReference type="ARBA" id="ARBA00023002"/>
    </source>
</evidence>
<evidence type="ECO:0000259" key="2">
    <source>
        <dbReference type="Pfam" id="PF02775"/>
    </source>
</evidence>
<keyword evidence="1 3" id="KW-0560">Oxidoreductase</keyword>
<dbReference type="eggNOG" id="COG1013">
    <property type="taxonomic scope" value="Bacteria"/>
</dbReference>
<evidence type="ECO:0000313" key="3">
    <source>
        <dbReference type="EMBL" id="AHM57956.1"/>
    </source>
</evidence>
<accession>W8UAY9</accession>
<organism evidence="3 4">
    <name type="scientific">Peptoclostridium acidaminophilum DSM 3953</name>
    <dbReference type="NCBI Taxonomy" id="1286171"/>
    <lineage>
        <taxon>Bacteria</taxon>
        <taxon>Bacillati</taxon>
        <taxon>Bacillota</taxon>
        <taxon>Clostridia</taxon>
        <taxon>Peptostreptococcales</taxon>
        <taxon>Peptoclostridiaceae</taxon>
        <taxon>Peptoclostridium</taxon>
    </lineage>
</organism>
<proteinExistence type="predicted"/>
<protein>
    <submittedName>
        <fullName evidence="3">2-oxoglutarate synthase subunit KorB</fullName>
        <ecNumber evidence="3">1.2.7.3</ecNumber>
    </submittedName>
</protein>
<dbReference type="HOGENOM" id="CLU_048564_3_1_9"/>
<dbReference type="GO" id="GO:0045333">
    <property type="term" value="P:cellular respiration"/>
    <property type="evidence" value="ECO:0007669"/>
    <property type="project" value="UniProtKB-ARBA"/>
</dbReference>
<keyword evidence="4" id="KW-1185">Reference proteome</keyword>
<dbReference type="KEGG" id="eac:EAL2_808p04530"/>
<dbReference type="InterPro" id="IPR029061">
    <property type="entry name" value="THDP-binding"/>
</dbReference>
<dbReference type="InterPro" id="IPR011766">
    <property type="entry name" value="TPP_enzyme_TPP-bd"/>
</dbReference>